<evidence type="ECO:0000313" key="12">
    <source>
        <dbReference type="EMBL" id="GFH47751.1"/>
    </source>
</evidence>
<feature type="compositionally biased region" description="Basic and acidic residues" evidence="10">
    <location>
        <begin position="5271"/>
        <end position="5305"/>
    </location>
</feature>
<evidence type="ECO:0000256" key="9">
    <source>
        <dbReference type="PIRNR" id="PIRNR010340"/>
    </source>
</evidence>
<evidence type="ECO:0000256" key="6">
    <source>
        <dbReference type="ARBA" id="ARBA00022840"/>
    </source>
</evidence>
<sequence>MSSNKVLTYLRQIIVSLSLLANDDSVPSLPPTSCEDAIALIASLLLQASHPANLNKEIPESIIPPDPSRNQDPHSIYKRDPTIVKTRIDVLRNILRNLSSVAFDIVARISIQYSDNRSKDLEMYCLFSIWLPLAPQCAPFAMDLFSLIEYKCPLANIKEKYIRVVSECTFFLVQFFSKRDDHASMKQWWSWTPLFALLKYVPPQENEDAMDVDEPMEEEDDDEEDKSPYDFTITSPSGYAKRDYHPYAAVRWFTVRAISHFFNLTPTSKMAYVKYMQQDEEMVPWVLHPWIILDEETTSQDLQFKGLVQFVKDNEYTQLELPTPDEVRNELSLPRNLVHLGQGLLMPCKNTILSTASTTATMSLSEEEENRIQSSLVMTETTSRNLSLLGTALASDPYPPPILVCGPRGSGKSSLIRELAQYCSSSSTNSHDELLELHVDEETDSKTLLGSYAATDIPGEFTWRPGALTNAVRLGKWVLLEDVESCPAEIQAALVKLLEERVLPLGVNKSEKCHPNFRMFGTCTTPSLSDSFHQGKRRLRKGVSNAGSGGKRLLHPGLWRKVHVDPLPYSELQIVSRGLFPNLPEAVSDAALNVLRKLDKSGRSDEVDAGADEDMQDVSTNEEKKDPSGGFRRNMPMLGNGRHSSVRDLVKLLSRIASVIRFEPGATFCTESQRILCMAESFDIFAGWCPCRDLRKMFVAEILAPIWGITSTAAVRYIEDRQPQIQTQEDYIEVGRCTIRRPRRGSRNVPQNSNFAETNYALRLMESAGVCIAQNEPTLLVGETGCGKTTLIQRLASLSGHELVVQNLSLQTDSTDLLGGYRPLEIRHIARNVYTDFVELFCSSFSKSQNAQFLDYVTAAYEKGQWKRLSQCFQRAAKMGLDKMKQKKDKSAVTQASADIWFEFKRTSERFEKQRVACDTGLAFVFTEGALVEAIRTGKWVLLDEINLASSETLERLCGLLDDAKSSVTLTEKGDSEVVSRHPDFRIFAAMNPATDAGKKDLPSSLRSRFTEIYVDELIDPVELRSVAARYLSGVIAPSATPLEHTESVISAVDVYLQCRKLAEQSLVDGGGQRPRYTLRTMCRALSAARNLMLEQKFSVKRALLEGYELGFEGALNTQSKKALRKLLNSTLGKDISSKELDHPGRRPGGRGANGDDFILSKPFWLKTGEIEKNDWSETSSKSKKTRFVLTASMSKNLRRLSQAVAAGPWPVLLEGPTSAGKTTMVEYLAAKCGHRCVRINNHEHTDVQEYTGSYASDSSGRLCFQEGILVQALRKGHWVILDELNLAPSEVLEALNRLLDDNRELYLAEINEVVKPHPNFRLFATQNPSGAYGGRKPLSRAFRNRFVEMHVGDIPEKEMITILELRCHCPPTHAKLLVKVMSALRKRRSKSGIFQGKDGLITPRDLLRWAERKAITKHDLAMNGWMLLAERLRDEEEKQLVKEIIEEHMKVEIKCDELYYGDNAESRHKLAKIAQMEEAAKRVGLSIQAIAPTKSLLRLLVLVERCVEQKEPVLLVGETGCGKTTVVQLMSVLLNRELGIVNCHASTETSDLLGGLRPLRGRKLIMEKIIEKSRDLIAAISEHEHFASLTIPDYLKSQEINAPENASKSITALAKSIRSLLVKTPQDKNGKSKSKRRKLENGEASDVDIENINVADILTSLDEIDSLLQQHASLFEWVDGPLVSSMRNGTLFLLDEMSLAEDAVLERLNSVLEPSRTLTLAEKGGDISDDGASSTEVKAHDDFRVFATMNPGGDFGKRELSPALRSRFTEIWVPSVTDPSDIDLVLGQTLHSSLRSFGCTYITPACVDLVKNSMLEYVNWFNGDVCGKPMSTFADFVLSLRDVLAWARFVMETSCKDKDLGIWSSFAHGASLMHLDGLGLGTGLSHEEAMGTKAMAKRFLRSKIPSNNNSVAGFEDEYEYIDDSKLYSERTFGVHPFFIPTGDVDIPNKLGFKLNAPTTGMNLRRVLRAMQISKPILLEGSPGVGKTSLISALAAASGHNLVRINLSEQTDISDLMGSDLPMPEETTDEEGNKSTGGTFKWCDGALLKAIKNGDWVLLDELNLATQSVLEGLNSCLDHRASVYIPELGQTFDCPPTFRIFAAQNPVAQGGGRKGLPKSFLNRFTKVYVEALTKDDLKGIVSAKFPILPSDLVENMVEFNYQVQEDIELRKYGQLGSPWEFNLRDVFRWCDLISNHFKKTGEINHAAFADTIYIQRLRCERDRAQLIARYEASFGDRDCVRNDVKFTVGNNDIGIGIAMIERNMNVLPPSDSIILGNEGSIHRKLLRPMEAIGLCVEMSWACLLVGSVASGKTTIIKSLAESCNRQLEEIALTPSSDVNELIGTFEQIDAAEVEGRLCKSLKSISTFACLTLGANQSHVDILQHICETHDKLVLEMDELRRVHTTPVVIDNKSAMVLASKLISFAEEASLSSAEFKNICSDSIQSAAADLLTFKRSKKVITDGNAVHFRWFDGVLVQALENGYWLHLENVNFCPSSVLDRLNPLMEIGGELVLTECGIDEDGMGTSRVIKPHPNFRMFLSMNPAFGEVSRAMRNRCIEVSLLPPFGNDIDSAAAVSNDEGDMVASALTLDVLDSTWKAGIRSSCLTKCMIRAHEYENNLSELTDDQQPCRNLHEMAKMSIDLLHRGCNSRSCMKMPIQVAYEVHDDEDQQVYALPYDDIDVRAVEAVGLRSVLEKASSFSKILADARILKSFLDNEELPLGLTLFQTDMFSADKNIANMVTSSINHGDDRLPTIRSTLTTSFFLSNIEEDAGVFFEGYYNSLSSVLYQLPNSAASIGKYALSGELSQVFDQFVTFHKLQHLNLEGVDISTLSVIEVSFNLYGNKIDKSEVACPVTPILFPFFNSLEGYFQNVTRLVESWDEELDTFWLSFRNVMISRDRLWKFLHRSKFNQDSSFLGFDEKGFLVNWNWFKKHLERMDSTLMAKHDDVMDGRREIELLIATIDQACYNQGGDARYANSFWKRIGHPIIPAKAENSEALLSLKDAANSHALMSDENNGFLRLLSGSSTKIDLKSLFENRHEGLVYTFDLKSEHLTALAMTYWATTDEMSDSILDRKRDYNVQDVVQMLKRKLSDAKCHFEKTLDACTIDTSIKTVDNKLDLEELEALREEQSKEGSEDAIQNLLSTFAGVQLTQFTEFVCVREERWLIEMIASILEETNEEKVLISLREVVSPRLKRFIAISLKGTIWSITDLRPYQTIDWVLDSLTKTAEPMRYLFKNCFSTLVVTHSKHNWCNSYNDIDSLEEIVCSPPFWRTSSMEVEAFVSKKHNYPGLVYFAGAPRMNQNILTEFMFRVQGFKRVTDTGIAFPCLTLENQEARLFQAKHLRTILSSSLDSMKSLQTPIATLKYIIHGIINALRDAFPNEESFKSFYDGVLHGSFNPERDLDNCKHKLFVHLAINIFPPLLTAMSKFEDDCNNDDSFYEAMIYVGLIRFHLSIPCSPMDPGQKPGAKVSEWDYYLQELGSKFVAIRIQNGLETGNFEPNNPSILDLTDALTNAENKRSRQQKKKVERPSNSPPFFDFFKEVHHFAKTVASTDNILGLMKSICSDEEGAEFESNRQKEVNWQSSAVAFQAQVTRKYACYEDVTSPFLAALGIIQDSLRCLIHQKAKQKAPFNKQVMEFQDQLLSYPNVNLGVSFKVDILQDISKSFQYIARGFEETSAVTKMEKNCQLSTLLALLTNICILKKKSLVDNENILKLSSWIFKTLADAWNLSNSGDLLSDPDDETDDEKKEREYREQFPDHAKEFNKIIESVETIEMGGELDDDEEVAETEVNNFTISEEHLRFLSDIHQALFLNENMGDSLRIKNFIASYTAASQINNSLVLVDSIKSETTRLGAHSYALSINTKNDSGALLNFHTYMNSDSCRDIDFHKDPNPMEILKADAPLRGLLIRISQLIRAFPGNSILISIGQIVERLRQMDAKKTSLGKMLTGLEVILKRAQEWEQHASTRVVLGESLQRVSRLVAQWRKLELQSWSSLLNVRDQTHILRAKRHWMRLYNILALDADSKEYITEPAIENSSIRFPKWVWMGQASKLHHINKNKMENVVNDSLSEIIKLLDTFILTSGLGQFDERLRILKTFAQQLNIQGTARGDLELVNKSVILDSLVRHYEYFTTMINESKEILRAPIEKKLKSEVKLAKWDEQSYYALTDSSEKSHRKLMMIVHDYEEVLDMTVARVLEQNFLSGIRSNSEVGPGAENQPITEVPSNSSIFPDLQDSSKKKSAKSTSSSDFFKVPFLNSKSHVWSVEAESLRNLDKMITSIPKYSKKMDKLFSSSENCFASDAKELVNDITESIFERINVLRDKGTKPMKQRALVDLFKLLKKEGYSSMKWSVPREIREMSALLQIQSPSSATLDSKVASTLDSAEKYFRRCTIEISRLRSEVQMVGSQYMSKREMDLMVGFGEHGLLMLCQQRAMIASVIEDINSNISALQVIEKVKDALPVHQSHLLEHARTFDRQFGVCKETIRQTFLMIKSVLSLVDSNKSTCIDIIGIIEEIHSNLSSIYNPIQKRSLITNEDVSVLKLAKAGIEDAIDRVEDCTSMNLEANCFPQDSFDQCMHDLRTCLLLAKNFSEYENHTLEETSELVANNVLQKACAIVKSSLLAAQTLNDGFVKPNEETNKETGDSNERNTSLWQSHSNILVEWDSLNISTFSKNINDMVKVLSTKENHSSLNIEGICVDTCVLVAKIVDMCQTRLKETLQFYRSIAKFEYVKLRVFRVLIAKGFCADDVEEGGDADGEGGAGDMKFEDDVEGTGMGEGEGKNDVTDQIENEEQLLGLKGDEEKEQQNQDQKQLNEEEAETGMEMENEFDGEMFDVPDKKEDENNDQNDDDEEELDREMGDGSDPNEQVVDEKMWDEDEDDEEDQTNQEEEKFEKDSKMQGEALQDELRTKEEDEGTGEEGKDQDPSKEKSGDDKHDDEAPQNDNEAQDDNDPNEGDNDNIEEDMINNDYEDDYEDQHGVDVRDENERQEPNEDEDDAMDLNDEMNLDDGEDGEEGEDGEAGGQVGEEDPEGPEDDEDDGQDGDGTHEVDPEKEEDDEEMDEDGVENAHQTLGNDNQMNADEDQNENDQNEDNEEEEEQTEELQDMNTSENQEEDTHGVAAKSGTDSVKRQEEEENEENPEEGEGDDEEDDEGAGEGEKDDQTSGAGQSDATSGQIQDGQDGSGSKPSSTAMDAPNPFRDPGDAEKFWHKKLNVIADAQEDGDGEDQNDQTNNGQDDKEDNANPDGDFEFTSKEQDNSTQVLGGVADDEDTTKLNQEDEKQSKSVEENKEDKKAEQEDKSAEPLTKRPTSSKQETKSSHEGEDVPSDDEDADPSKDADVEMEDVSGDEDDASKNENEDAEPDEAEDPENKIVTDIEQLHVREDAEEHDYQTSMLVEEEDANPEGTTHEDIDEARQKWSSLQAETNALSRRLCEKLRLVMEPLVASKLRGDYRTGKRINMKRVIGYIASGYRKDKIWLRRTKPGKRDYRVLLAVDNSESMKNGAGDMAMLALSTLANGMSQLEIGELGIASFGEEMKLLHPFHAPFTSASGVDLVSQFKFNDQRTRTALCVESALAALESQSNNGSCASMQLVFIISDGRIERDSREKLRRIVREMTEKNVLVIMVVVEGGNGTNPESSSRSKANAKDSIVNMKEVSFENGKPKVKHFIDDYPFPYYMVLQDMHSLPEVLGDALKQWFEMMSQNQSQG</sequence>
<feature type="compositionally biased region" description="Basic and acidic residues" evidence="10">
    <location>
        <begin position="4976"/>
        <end position="4991"/>
    </location>
</feature>
<accession>A0AAD3CMP7</accession>
<reference evidence="12 13" key="1">
    <citation type="journal article" date="2021" name="Sci. Rep.">
        <title>The genome of the diatom Chaetoceros tenuissimus carries an ancient integrated fragment of an extant virus.</title>
        <authorList>
            <person name="Hongo Y."/>
            <person name="Kimura K."/>
            <person name="Takaki Y."/>
            <person name="Yoshida Y."/>
            <person name="Baba S."/>
            <person name="Kobayashi G."/>
            <person name="Nagasaki K."/>
            <person name="Hano T."/>
            <person name="Tomaru Y."/>
        </authorList>
    </citation>
    <scope>NUCLEOTIDE SEQUENCE [LARGE SCALE GENOMIC DNA]</scope>
    <source>
        <strain evidence="12 13">NIES-3715</strain>
    </source>
</reference>
<dbReference type="Gene3D" id="3.40.50.300">
    <property type="entry name" value="P-loop containing nucleotide triphosphate hydrolases"/>
    <property type="match status" value="6"/>
</dbReference>
<dbReference type="GO" id="GO:0000055">
    <property type="term" value="P:ribosomal large subunit export from nucleus"/>
    <property type="evidence" value="ECO:0007669"/>
    <property type="project" value="TreeGrafter"/>
</dbReference>
<feature type="compositionally biased region" description="Acidic residues" evidence="10">
    <location>
        <begin position="4843"/>
        <end position="4856"/>
    </location>
</feature>
<evidence type="ECO:0000259" key="11">
    <source>
        <dbReference type="PROSITE" id="PS50234"/>
    </source>
</evidence>
<dbReference type="InterPro" id="IPR027417">
    <property type="entry name" value="P-loop_NTPase"/>
</dbReference>
<feature type="compositionally biased region" description="Acidic residues" evidence="10">
    <location>
        <begin position="5080"/>
        <end position="5104"/>
    </location>
</feature>
<comment type="similarity">
    <text evidence="3 9">Belongs to the midasin family.</text>
</comment>
<dbReference type="InterPro" id="IPR041190">
    <property type="entry name" value="Midasin_AAA_lid_5"/>
</dbReference>
<dbReference type="FunFam" id="3.40.50.300:FF:000142">
    <property type="entry name" value="Midasin"/>
    <property type="match status" value="1"/>
</dbReference>
<feature type="compositionally biased region" description="Acidic residues" evidence="10">
    <location>
        <begin position="5218"/>
        <end position="5228"/>
    </location>
</feature>
<dbReference type="SMART" id="SM00382">
    <property type="entry name" value="AAA"/>
    <property type="match status" value="5"/>
</dbReference>
<feature type="compositionally biased region" description="Acidic residues" evidence="10">
    <location>
        <begin position="4992"/>
        <end position="5042"/>
    </location>
</feature>
<evidence type="ECO:0000256" key="8">
    <source>
        <dbReference type="ARBA" id="ARBA00023242"/>
    </source>
</evidence>
<organism evidence="12 13">
    <name type="scientific">Chaetoceros tenuissimus</name>
    <dbReference type="NCBI Taxonomy" id="426638"/>
    <lineage>
        <taxon>Eukaryota</taxon>
        <taxon>Sar</taxon>
        <taxon>Stramenopiles</taxon>
        <taxon>Ochrophyta</taxon>
        <taxon>Bacillariophyta</taxon>
        <taxon>Coscinodiscophyceae</taxon>
        <taxon>Chaetocerotophycidae</taxon>
        <taxon>Chaetocerotales</taxon>
        <taxon>Chaetocerotaceae</taxon>
        <taxon>Chaetoceros</taxon>
    </lineage>
</organism>
<name>A0AAD3CMP7_9STRA</name>
<dbReference type="InterPro" id="IPR036465">
    <property type="entry name" value="vWFA_dom_sf"/>
</dbReference>
<dbReference type="Gene3D" id="3.40.50.410">
    <property type="entry name" value="von Willebrand factor, type A domain"/>
    <property type="match status" value="1"/>
</dbReference>
<feature type="compositionally biased region" description="Acidic residues" evidence="10">
    <location>
        <begin position="607"/>
        <end position="616"/>
    </location>
</feature>
<dbReference type="EMBL" id="BLLK01000023">
    <property type="protein sequence ID" value="GFH47751.1"/>
    <property type="molecule type" value="Genomic_DNA"/>
</dbReference>
<dbReference type="Pfam" id="PF17865">
    <property type="entry name" value="AAA_lid_5"/>
    <property type="match status" value="1"/>
</dbReference>
<feature type="domain" description="VWFA" evidence="11">
    <location>
        <begin position="5488"/>
        <end position="5693"/>
    </location>
</feature>
<evidence type="ECO:0000256" key="3">
    <source>
        <dbReference type="ARBA" id="ARBA00007188"/>
    </source>
</evidence>
<feature type="region of interest" description="Disordered" evidence="10">
    <location>
        <begin position="2015"/>
        <end position="2036"/>
    </location>
</feature>
<feature type="compositionally biased region" description="Basic and acidic residues" evidence="10">
    <location>
        <begin position="5313"/>
        <end position="5322"/>
    </location>
</feature>
<keyword evidence="5 9" id="KW-0547">Nucleotide-binding</keyword>
<dbReference type="SMART" id="SM00327">
    <property type="entry name" value="VWA"/>
    <property type="match status" value="1"/>
</dbReference>
<dbReference type="Pfam" id="PF17867">
    <property type="entry name" value="AAA_lid_7"/>
    <property type="match status" value="2"/>
</dbReference>
<dbReference type="InterPro" id="IPR003593">
    <property type="entry name" value="AAA+_ATPase"/>
</dbReference>
<keyword evidence="13" id="KW-1185">Reference proteome</keyword>
<comment type="caution">
    <text evidence="12">The sequence shown here is derived from an EMBL/GenBank/DDBJ whole genome shotgun (WGS) entry which is preliminary data.</text>
</comment>
<feature type="compositionally biased region" description="Basic and acidic residues" evidence="10">
    <location>
        <begin position="4889"/>
        <end position="4899"/>
    </location>
</feature>
<dbReference type="PANTHER" id="PTHR48103">
    <property type="entry name" value="MIDASIN-RELATED"/>
    <property type="match status" value="1"/>
</dbReference>
<keyword evidence="7 9" id="KW-0143">Chaperone</keyword>
<dbReference type="PROSITE" id="PS50234">
    <property type="entry name" value="VWFA"/>
    <property type="match status" value="1"/>
</dbReference>
<dbReference type="GO" id="GO:0030687">
    <property type="term" value="C:preribosome, large subunit precursor"/>
    <property type="evidence" value="ECO:0007669"/>
    <property type="project" value="TreeGrafter"/>
</dbReference>
<feature type="compositionally biased region" description="Acidic residues" evidence="10">
    <location>
        <begin position="5357"/>
        <end position="5366"/>
    </location>
</feature>
<dbReference type="Pfam" id="PF07728">
    <property type="entry name" value="AAA_5"/>
    <property type="match status" value="7"/>
</dbReference>
<evidence type="ECO:0000256" key="10">
    <source>
        <dbReference type="SAM" id="MobiDB-lite"/>
    </source>
</evidence>
<dbReference type="Proteomes" id="UP001054902">
    <property type="component" value="Unassembled WGS sequence"/>
</dbReference>
<feature type="compositionally biased region" description="Polar residues" evidence="10">
    <location>
        <begin position="5163"/>
        <end position="5172"/>
    </location>
</feature>
<feature type="region of interest" description="Disordered" evidence="10">
    <location>
        <begin position="4751"/>
        <end position="5371"/>
    </location>
</feature>
<protein>
    <recommendedName>
        <fullName evidence="4 9">Midasin</fullName>
    </recommendedName>
</protein>
<dbReference type="InterPro" id="IPR002035">
    <property type="entry name" value="VWF_A"/>
</dbReference>
<dbReference type="FunFam" id="3.40.50.300:FF:001384">
    <property type="entry name" value="Midasin"/>
    <property type="match status" value="1"/>
</dbReference>
<gene>
    <name evidence="12" type="ORF">CTEN210_04226</name>
</gene>
<dbReference type="GO" id="GO:0005524">
    <property type="term" value="F:ATP binding"/>
    <property type="evidence" value="ECO:0007669"/>
    <property type="project" value="UniProtKB-KW"/>
</dbReference>
<evidence type="ECO:0000256" key="4">
    <source>
        <dbReference type="ARBA" id="ARBA00017143"/>
    </source>
</evidence>
<keyword evidence="8 9" id="KW-0539">Nucleus</keyword>
<feature type="region of interest" description="Disordered" evidence="10">
    <location>
        <begin position="603"/>
        <end position="638"/>
    </location>
</feature>
<feature type="compositionally biased region" description="Acidic residues" evidence="10">
    <location>
        <begin position="208"/>
        <end position="225"/>
    </location>
</feature>
<dbReference type="InterPro" id="IPR011704">
    <property type="entry name" value="ATPase_dyneun-rel_AAA"/>
</dbReference>
<dbReference type="PIRSF" id="PIRSF010340">
    <property type="entry name" value="Midasin"/>
    <property type="match status" value="1"/>
</dbReference>
<dbReference type="GO" id="GO:0005730">
    <property type="term" value="C:nucleolus"/>
    <property type="evidence" value="ECO:0007669"/>
    <property type="project" value="UniProtKB-SubCell"/>
</dbReference>
<feature type="compositionally biased region" description="Acidic residues" evidence="10">
    <location>
        <begin position="5339"/>
        <end position="5350"/>
    </location>
</feature>
<feature type="compositionally biased region" description="Polar residues" evidence="10">
    <location>
        <begin position="4219"/>
        <end position="4230"/>
    </location>
</feature>
<feature type="compositionally biased region" description="Acidic residues" evidence="10">
    <location>
        <begin position="4946"/>
        <end position="4975"/>
    </location>
</feature>
<dbReference type="SUPFAM" id="SSF53300">
    <property type="entry name" value="vWA-like"/>
    <property type="match status" value="1"/>
</dbReference>
<dbReference type="PANTHER" id="PTHR48103:SF2">
    <property type="entry name" value="MIDASIN"/>
    <property type="match status" value="1"/>
</dbReference>
<keyword evidence="6 9" id="KW-0067">ATP-binding</keyword>
<evidence type="ECO:0000256" key="2">
    <source>
        <dbReference type="ARBA" id="ARBA00004642"/>
    </source>
</evidence>
<dbReference type="CDD" id="cd00009">
    <property type="entry name" value="AAA"/>
    <property type="match status" value="2"/>
</dbReference>
<evidence type="ECO:0000256" key="1">
    <source>
        <dbReference type="ARBA" id="ARBA00004604"/>
    </source>
</evidence>
<dbReference type="GO" id="GO:0016887">
    <property type="term" value="F:ATP hydrolysis activity"/>
    <property type="evidence" value="ECO:0007669"/>
    <property type="project" value="InterPro"/>
</dbReference>
<evidence type="ECO:0000256" key="7">
    <source>
        <dbReference type="ARBA" id="ARBA00023186"/>
    </source>
</evidence>
<feature type="region of interest" description="Disordered" evidence="10">
    <location>
        <begin position="208"/>
        <end position="229"/>
    </location>
</feature>
<dbReference type="GO" id="GO:0005654">
    <property type="term" value="C:nucleoplasm"/>
    <property type="evidence" value="ECO:0007669"/>
    <property type="project" value="UniProtKB-SubCell"/>
</dbReference>
<dbReference type="InterPro" id="IPR012099">
    <property type="entry name" value="Midasin"/>
</dbReference>
<evidence type="ECO:0000256" key="5">
    <source>
        <dbReference type="ARBA" id="ARBA00022741"/>
    </source>
</evidence>
<feature type="region of interest" description="Disordered" evidence="10">
    <location>
        <begin position="4209"/>
        <end position="4246"/>
    </location>
</feature>
<feature type="compositionally biased region" description="Acidic residues" evidence="10">
    <location>
        <begin position="4874"/>
        <end position="4888"/>
    </location>
</feature>
<feature type="compositionally biased region" description="Acidic residues" evidence="10">
    <location>
        <begin position="4816"/>
        <end position="4835"/>
    </location>
</feature>
<dbReference type="InterPro" id="IPR040848">
    <property type="entry name" value="AAA_lid_7"/>
</dbReference>
<dbReference type="GO" id="GO:0000027">
    <property type="term" value="P:ribosomal large subunit assembly"/>
    <property type="evidence" value="ECO:0007669"/>
    <property type="project" value="InterPro"/>
</dbReference>
<feature type="compositionally biased region" description="Acidic residues" evidence="10">
    <location>
        <begin position="5133"/>
        <end position="5155"/>
    </location>
</feature>
<feature type="compositionally biased region" description="Low complexity" evidence="10">
    <location>
        <begin position="5173"/>
        <end position="5185"/>
    </location>
</feature>
<comment type="function">
    <text evidence="9">Nuclear chaperone required for maturation and nuclear export of pre-60S ribosome subunits.</text>
</comment>
<comment type="subcellular location">
    <subcellularLocation>
        <location evidence="1">Nucleus</location>
        <location evidence="1">Nucleolus</location>
    </subcellularLocation>
    <subcellularLocation>
        <location evidence="2">Nucleus</location>
        <location evidence="2">Nucleoplasm</location>
    </subcellularLocation>
</comment>
<feature type="compositionally biased region" description="Acidic residues" evidence="10">
    <location>
        <begin position="5051"/>
        <end position="5065"/>
    </location>
</feature>
<evidence type="ECO:0000313" key="13">
    <source>
        <dbReference type="Proteomes" id="UP001054902"/>
    </source>
</evidence>
<feature type="compositionally biased region" description="Basic and acidic residues" evidence="10">
    <location>
        <begin position="4919"/>
        <end position="4939"/>
    </location>
</feature>
<proteinExistence type="inferred from homology"/>
<dbReference type="SUPFAM" id="SSF52540">
    <property type="entry name" value="P-loop containing nucleoside triphosphate hydrolases"/>
    <property type="match status" value="6"/>
</dbReference>
<dbReference type="FunFam" id="3.40.50.300:FF:000582">
    <property type="entry name" value="Midasin"/>
    <property type="match status" value="1"/>
</dbReference>